<feature type="region of interest" description="Disordered" evidence="5">
    <location>
        <begin position="190"/>
        <end position="213"/>
    </location>
</feature>
<keyword evidence="3" id="KW-0843">Virulence</keyword>
<dbReference type="EMBL" id="JH792891">
    <property type="protein sequence ID" value="ELQ44082.1"/>
    <property type="molecule type" value="Genomic_DNA"/>
</dbReference>
<feature type="signal peptide" evidence="6">
    <location>
        <begin position="1"/>
        <end position="19"/>
    </location>
</feature>
<dbReference type="PANTHER" id="PTHR34997">
    <property type="entry name" value="AM15"/>
    <property type="match status" value="1"/>
</dbReference>
<comment type="similarity">
    <text evidence="4">Belongs to the secreted LysM effector family.</text>
</comment>
<evidence type="ECO:0000256" key="6">
    <source>
        <dbReference type="SAM" id="SignalP"/>
    </source>
</evidence>
<keyword evidence="1" id="KW-0147">Chitin-binding</keyword>
<keyword evidence="2 6" id="KW-0732">Signal</keyword>
<evidence type="ECO:0000256" key="1">
    <source>
        <dbReference type="ARBA" id="ARBA00022669"/>
    </source>
</evidence>
<dbReference type="Gene3D" id="3.10.350.10">
    <property type="entry name" value="LysM domain"/>
    <property type="match status" value="3"/>
</dbReference>
<evidence type="ECO:0000313" key="8">
    <source>
        <dbReference type="EMBL" id="ELQ44082.1"/>
    </source>
</evidence>
<evidence type="ECO:0000256" key="5">
    <source>
        <dbReference type="SAM" id="MobiDB-lite"/>
    </source>
</evidence>
<dbReference type="Pfam" id="PF01476">
    <property type="entry name" value="LysM"/>
    <property type="match status" value="3"/>
</dbReference>
<dbReference type="SUPFAM" id="SSF54106">
    <property type="entry name" value="LysM domain"/>
    <property type="match status" value="3"/>
</dbReference>
<organism evidence="8">
    <name type="scientific">Pyricularia oryzae (strain Y34)</name>
    <name type="common">Rice blast fungus</name>
    <name type="synonym">Magnaporthe oryzae</name>
    <dbReference type="NCBI Taxonomy" id="1143189"/>
    <lineage>
        <taxon>Eukaryota</taxon>
        <taxon>Fungi</taxon>
        <taxon>Dikarya</taxon>
        <taxon>Ascomycota</taxon>
        <taxon>Pezizomycotina</taxon>
        <taxon>Sordariomycetes</taxon>
        <taxon>Sordariomycetidae</taxon>
        <taxon>Magnaporthales</taxon>
        <taxon>Pyriculariaceae</taxon>
        <taxon>Pyricularia</taxon>
    </lineage>
</organism>
<sequence length="437" mass="46519">MFRASIIATVGLCATQTLGAALLLWDSDFPLYDHDPDVPADCTLWWNTDDGLSCQTALSIAGVPVADLLRLSCQDWKTDRSYCLKASAAPTPTSPPPVASPPEQTSTTSTALPTPAKPANGIQTPEPAQPGMVDNCNHFHLVGTDDNCWTLANQYGLTESQVHTWNPEVGGPACDNLWTGYNACVGVVGGQPSPPTTTPPTTPPPNATPQPVQDGMVDNCNRFHRVVPGDNCWAVANRYGITPEQIVQWNTGIGGAACGGMWPDYYLCIGTSSGGSPTRPPPAADTPQPVQPGMVAGCKRFHFVVGGQSCETIAPQYGVSIADVIRWNPGAGSDCKSMWANAHVCVFKTREGFKDAQSEQVLDMLVAMVELYPLLANSYGRHVCNAVDILKEDITISHLRYCNAVSVKVDIQDAFGRTPAVPSECYVVLTVASSSAL</sequence>
<feature type="domain" description="LysM" evidence="7">
    <location>
        <begin position="138"/>
        <end position="185"/>
    </location>
</feature>
<name>A0AA97P9G6_PYRO3</name>
<dbReference type="PROSITE" id="PS51782">
    <property type="entry name" value="LYSM"/>
    <property type="match status" value="3"/>
</dbReference>
<dbReference type="Proteomes" id="UP000011086">
    <property type="component" value="Unassembled WGS sequence"/>
</dbReference>
<feature type="domain" description="LysM" evidence="7">
    <location>
        <begin position="222"/>
        <end position="269"/>
    </location>
</feature>
<evidence type="ECO:0000259" key="7">
    <source>
        <dbReference type="PROSITE" id="PS51782"/>
    </source>
</evidence>
<dbReference type="GO" id="GO:0008061">
    <property type="term" value="F:chitin binding"/>
    <property type="evidence" value="ECO:0007669"/>
    <property type="project" value="UniProtKB-KW"/>
</dbReference>
<feature type="domain" description="LysM" evidence="7">
    <location>
        <begin position="300"/>
        <end position="346"/>
    </location>
</feature>
<feature type="compositionally biased region" description="Low complexity" evidence="5">
    <location>
        <begin position="101"/>
        <end position="119"/>
    </location>
</feature>
<proteinExistence type="inferred from homology"/>
<reference evidence="8" key="1">
    <citation type="journal article" date="2012" name="PLoS Genet.">
        <title>Comparative analysis of the genomes of two field isolates of the rice blast fungus Magnaporthe oryzae.</title>
        <authorList>
            <person name="Xue M."/>
            <person name="Yang J."/>
            <person name="Li Z."/>
            <person name="Hu S."/>
            <person name="Yao N."/>
            <person name="Dean R.A."/>
            <person name="Zhao W."/>
            <person name="Shen M."/>
            <person name="Zhang H."/>
            <person name="Li C."/>
            <person name="Liu L."/>
            <person name="Cao L."/>
            <person name="Xu X."/>
            <person name="Xing Y."/>
            <person name="Hsiang T."/>
            <person name="Zhang Z."/>
            <person name="Xu J.R."/>
            <person name="Peng Y.L."/>
        </authorList>
    </citation>
    <scope>NUCLEOTIDE SEQUENCE</scope>
    <source>
        <strain evidence="8">Y34</strain>
    </source>
</reference>
<accession>A0AA97P9G6</accession>
<dbReference type="CDD" id="cd00118">
    <property type="entry name" value="LysM"/>
    <property type="match status" value="3"/>
</dbReference>
<feature type="compositionally biased region" description="Pro residues" evidence="5">
    <location>
        <begin position="192"/>
        <end position="208"/>
    </location>
</feature>
<protein>
    <submittedName>
        <fullName evidence="8">LysM domain-containing protein</fullName>
    </submittedName>
</protein>
<dbReference type="PANTHER" id="PTHR34997:SF2">
    <property type="entry name" value="LYSM DOMAIN-CONTAINING PROTEIN-RELATED"/>
    <property type="match status" value="1"/>
</dbReference>
<feature type="chain" id="PRO_5041697366" evidence="6">
    <location>
        <begin position="20"/>
        <end position="437"/>
    </location>
</feature>
<dbReference type="AlphaFoldDB" id="A0AA97P9G6"/>
<dbReference type="SMART" id="SM00257">
    <property type="entry name" value="LysM"/>
    <property type="match status" value="3"/>
</dbReference>
<dbReference type="InterPro" id="IPR052210">
    <property type="entry name" value="LysM1-like"/>
</dbReference>
<evidence type="ECO:0000256" key="3">
    <source>
        <dbReference type="ARBA" id="ARBA00023026"/>
    </source>
</evidence>
<feature type="region of interest" description="Disordered" evidence="5">
    <location>
        <begin position="87"/>
        <end position="130"/>
    </location>
</feature>
<evidence type="ECO:0000256" key="2">
    <source>
        <dbReference type="ARBA" id="ARBA00022729"/>
    </source>
</evidence>
<gene>
    <name evidence="8" type="ORF">OOU_Y34scaffold00102g4</name>
</gene>
<dbReference type="InterPro" id="IPR018392">
    <property type="entry name" value="LysM"/>
</dbReference>
<evidence type="ECO:0000256" key="4">
    <source>
        <dbReference type="ARBA" id="ARBA00044955"/>
    </source>
</evidence>
<dbReference type="InterPro" id="IPR036779">
    <property type="entry name" value="LysM_dom_sf"/>
</dbReference>